<evidence type="ECO:0000256" key="7">
    <source>
        <dbReference type="ARBA" id="ARBA00023049"/>
    </source>
</evidence>
<keyword evidence="7" id="KW-0482">Metalloprotease</keyword>
<keyword evidence="11" id="KW-1185">Reference proteome</keyword>
<dbReference type="SUPFAM" id="SSF55486">
    <property type="entry name" value="Metalloproteases ('zincins'), catalytic domain"/>
    <property type="match status" value="1"/>
</dbReference>
<gene>
    <name evidence="10" type="ORF">PENCOP_c006G05273</name>
</gene>
<keyword evidence="9" id="KW-0732">Signal</keyword>
<comment type="caution">
    <text evidence="10">The sequence shown here is derived from an EMBL/GenBank/DDBJ whole genome shotgun (WGS) entry which is preliminary data.</text>
</comment>
<evidence type="ECO:0000256" key="9">
    <source>
        <dbReference type="SAM" id="SignalP"/>
    </source>
</evidence>
<proteinExistence type="inferred from homology"/>
<evidence type="ECO:0000256" key="6">
    <source>
        <dbReference type="ARBA" id="ARBA00022833"/>
    </source>
</evidence>
<dbReference type="PANTHER" id="PTHR37016:SF3">
    <property type="entry name" value="NEUTRAL PROTEASE 2-RELATED"/>
    <property type="match status" value="1"/>
</dbReference>
<dbReference type="InterPro" id="IPR050414">
    <property type="entry name" value="Fungal_M35_metalloproteases"/>
</dbReference>
<reference evidence="11" key="1">
    <citation type="journal article" date="2017" name="Nat. Microbiol.">
        <title>Global analysis of biosynthetic gene clusters reveals vast potential of secondary metabolite production in Penicillium species.</title>
        <authorList>
            <person name="Nielsen J.C."/>
            <person name="Grijseels S."/>
            <person name="Prigent S."/>
            <person name="Ji B."/>
            <person name="Dainat J."/>
            <person name="Nielsen K.F."/>
            <person name="Frisvad J.C."/>
            <person name="Workman M."/>
            <person name="Nielsen J."/>
        </authorList>
    </citation>
    <scope>NUCLEOTIDE SEQUENCE [LARGE SCALE GENOMIC DNA]</scope>
    <source>
        <strain evidence="11">IBT 31321</strain>
    </source>
</reference>
<sequence>MRGFLTLAVSLSALFFTGTAAYPTDPVDLETRGNIAKRSLPKLVHFDNNNPDDRKKNLKIRQAFRDSLQLMDYSVQQLQDNVFKQYFNEGDKSKVQDVFKKALGGDPGRGASELGDFYITNIDVNNKCGDNTLLGYTGKDDKGNQIIHFCERLYSKPLIKDVKCESLQDTVGAGMAVMGATLLHEFMHADAIGKVSLGKAIIDVDNGYGPLQTRNLKDGDKLVNADNYTWLATENLWSIICQKSYSAPRDERDTSDPDCDDKTCTVQ</sequence>
<feature type="signal peptide" evidence="9">
    <location>
        <begin position="1"/>
        <end position="21"/>
    </location>
</feature>
<evidence type="ECO:0000256" key="4">
    <source>
        <dbReference type="ARBA" id="ARBA00022723"/>
    </source>
</evidence>
<dbReference type="PANTHER" id="PTHR37016">
    <property type="match status" value="1"/>
</dbReference>
<evidence type="ECO:0000256" key="3">
    <source>
        <dbReference type="ARBA" id="ARBA00022670"/>
    </source>
</evidence>
<dbReference type="EMBL" id="MDDG01000006">
    <property type="protein sequence ID" value="OQE39924.1"/>
    <property type="molecule type" value="Genomic_DNA"/>
</dbReference>
<comment type="cofactor">
    <cofactor evidence="1">
        <name>Zn(2+)</name>
        <dbReference type="ChEBI" id="CHEBI:29105"/>
    </cofactor>
</comment>
<dbReference type="GO" id="GO:0046872">
    <property type="term" value="F:metal ion binding"/>
    <property type="evidence" value="ECO:0007669"/>
    <property type="project" value="UniProtKB-KW"/>
</dbReference>
<organism evidence="10 11">
    <name type="scientific">Penicillium coprophilum</name>
    <dbReference type="NCBI Taxonomy" id="36646"/>
    <lineage>
        <taxon>Eukaryota</taxon>
        <taxon>Fungi</taxon>
        <taxon>Dikarya</taxon>
        <taxon>Ascomycota</taxon>
        <taxon>Pezizomycotina</taxon>
        <taxon>Eurotiomycetes</taxon>
        <taxon>Eurotiomycetidae</taxon>
        <taxon>Eurotiales</taxon>
        <taxon>Aspergillaceae</taxon>
        <taxon>Penicillium</taxon>
    </lineage>
</organism>
<evidence type="ECO:0000256" key="8">
    <source>
        <dbReference type="SAM" id="MobiDB-lite"/>
    </source>
</evidence>
<keyword evidence="3" id="KW-0645">Protease</keyword>
<evidence type="ECO:0000313" key="11">
    <source>
        <dbReference type="Proteomes" id="UP000191500"/>
    </source>
</evidence>
<dbReference type="Proteomes" id="UP000191500">
    <property type="component" value="Unassembled WGS sequence"/>
</dbReference>
<dbReference type="GO" id="GO:0008237">
    <property type="term" value="F:metallopeptidase activity"/>
    <property type="evidence" value="ECO:0007669"/>
    <property type="project" value="UniProtKB-KW"/>
</dbReference>
<keyword evidence="4" id="KW-0479">Metal-binding</keyword>
<keyword evidence="5" id="KW-0378">Hydrolase</keyword>
<protein>
    <submittedName>
        <fullName evidence="10">Uncharacterized protein</fullName>
    </submittedName>
</protein>
<dbReference type="InterPro" id="IPR024079">
    <property type="entry name" value="MetalloPept_cat_dom_sf"/>
</dbReference>
<accession>A0A1V6UND0</accession>
<evidence type="ECO:0000256" key="2">
    <source>
        <dbReference type="ARBA" id="ARBA00010279"/>
    </source>
</evidence>
<name>A0A1V6UND0_9EURO</name>
<feature type="region of interest" description="Disordered" evidence="8">
    <location>
        <begin position="248"/>
        <end position="267"/>
    </location>
</feature>
<evidence type="ECO:0000256" key="1">
    <source>
        <dbReference type="ARBA" id="ARBA00001947"/>
    </source>
</evidence>
<evidence type="ECO:0000313" key="10">
    <source>
        <dbReference type="EMBL" id="OQE39924.1"/>
    </source>
</evidence>
<feature type="chain" id="PRO_5012551324" evidence="9">
    <location>
        <begin position="22"/>
        <end position="267"/>
    </location>
</feature>
<comment type="similarity">
    <text evidence="2">Belongs to the peptidase M35 family.</text>
</comment>
<dbReference type="AlphaFoldDB" id="A0A1V6UND0"/>
<dbReference type="GO" id="GO:0006508">
    <property type="term" value="P:proteolysis"/>
    <property type="evidence" value="ECO:0007669"/>
    <property type="project" value="UniProtKB-KW"/>
</dbReference>
<evidence type="ECO:0000256" key="5">
    <source>
        <dbReference type="ARBA" id="ARBA00022801"/>
    </source>
</evidence>
<dbReference type="Gene3D" id="3.40.390.10">
    <property type="entry name" value="Collagenase (Catalytic Domain)"/>
    <property type="match status" value="1"/>
</dbReference>
<keyword evidence="6" id="KW-0862">Zinc</keyword>